<evidence type="ECO:0008006" key="8">
    <source>
        <dbReference type="Google" id="ProtNLM"/>
    </source>
</evidence>
<keyword evidence="5" id="KW-1133">Transmembrane helix</keyword>
<evidence type="ECO:0000313" key="6">
    <source>
        <dbReference type="EMBL" id="KOM32104.1"/>
    </source>
</evidence>
<proteinExistence type="inferred from homology"/>
<dbReference type="AlphaFoldDB" id="A0A0L9TPL6"/>
<reference evidence="7" key="1">
    <citation type="journal article" date="2015" name="Proc. Natl. Acad. Sci. U.S.A.">
        <title>Genome sequencing of adzuki bean (Vigna angularis) provides insight into high starch and low fat accumulation and domestication.</title>
        <authorList>
            <person name="Yang K."/>
            <person name="Tian Z."/>
            <person name="Chen C."/>
            <person name="Luo L."/>
            <person name="Zhao B."/>
            <person name="Wang Z."/>
            <person name="Yu L."/>
            <person name="Li Y."/>
            <person name="Sun Y."/>
            <person name="Li W."/>
            <person name="Chen Y."/>
            <person name="Li Y."/>
            <person name="Zhang Y."/>
            <person name="Ai D."/>
            <person name="Zhao J."/>
            <person name="Shang C."/>
            <person name="Ma Y."/>
            <person name="Wu B."/>
            <person name="Wang M."/>
            <person name="Gao L."/>
            <person name="Sun D."/>
            <person name="Zhang P."/>
            <person name="Guo F."/>
            <person name="Wang W."/>
            <person name="Li Y."/>
            <person name="Wang J."/>
            <person name="Varshney R.K."/>
            <person name="Wang J."/>
            <person name="Ling H.Q."/>
            <person name="Wan P."/>
        </authorList>
    </citation>
    <scope>NUCLEOTIDE SEQUENCE</scope>
    <source>
        <strain evidence="7">cv. Jingnong 6</strain>
    </source>
</reference>
<dbReference type="Proteomes" id="UP000053144">
    <property type="component" value="Chromosome 1"/>
</dbReference>
<feature type="transmembrane region" description="Helical" evidence="5">
    <location>
        <begin position="21"/>
        <end position="41"/>
    </location>
</feature>
<dbReference type="Pfam" id="PF03982">
    <property type="entry name" value="DAGAT"/>
    <property type="match status" value="1"/>
</dbReference>
<keyword evidence="3" id="KW-0012">Acyltransferase</keyword>
<evidence type="ECO:0000256" key="3">
    <source>
        <dbReference type="ARBA" id="ARBA00023315"/>
    </source>
</evidence>
<keyword evidence="2" id="KW-0808">Transferase</keyword>
<dbReference type="GO" id="GO:0019432">
    <property type="term" value="P:triglyceride biosynthetic process"/>
    <property type="evidence" value="ECO:0007669"/>
    <property type="project" value="UniProtKB-ARBA"/>
</dbReference>
<organism evidence="6 7">
    <name type="scientific">Phaseolus angularis</name>
    <name type="common">Azuki bean</name>
    <name type="synonym">Vigna angularis</name>
    <dbReference type="NCBI Taxonomy" id="3914"/>
    <lineage>
        <taxon>Eukaryota</taxon>
        <taxon>Viridiplantae</taxon>
        <taxon>Streptophyta</taxon>
        <taxon>Embryophyta</taxon>
        <taxon>Tracheophyta</taxon>
        <taxon>Spermatophyta</taxon>
        <taxon>Magnoliopsida</taxon>
        <taxon>eudicotyledons</taxon>
        <taxon>Gunneridae</taxon>
        <taxon>Pentapetalae</taxon>
        <taxon>rosids</taxon>
        <taxon>fabids</taxon>
        <taxon>Fabales</taxon>
        <taxon>Fabaceae</taxon>
        <taxon>Papilionoideae</taxon>
        <taxon>50 kb inversion clade</taxon>
        <taxon>NPAAA clade</taxon>
        <taxon>indigoferoid/millettioid clade</taxon>
        <taxon>Phaseoleae</taxon>
        <taxon>Vigna</taxon>
    </lineage>
</organism>
<dbReference type="GO" id="GO:0004144">
    <property type="term" value="F:diacylglycerol O-acyltransferase activity"/>
    <property type="evidence" value="ECO:0007669"/>
    <property type="project" value="UniProtKB-ARBA"/>
</dbReference>
<feature type="compositionally biased region" description="Low complexity" evidence="4">
    <location>
        <begin position="107"/>
        <end position="124"/>
    </location>
</feature>
<keyword evidence="5" id="KW-0812">Transmembrane</keyword>
<dbReference type="EMBL" id="CM003371">
    <property type="protein sequence ID" value="KOM32104.1"/>
    <property type="molecule type" value="Genomic_DNA"/>
</dbReference>
<name>A0A0L9TPL6_PHAAN</name>
<dbReference type="InterPro" id="IPR007130">
    <property type="entry name" value="DAGAT"/>
</dbReference>
<evidence type="ECO:0000256" key="1">
    <source>
        <dbReference type="ARBA" id="ARBA00005420"/>
    </source>
</evidence>
<evidence type="ECO:0000256" key="2">
    <source>
        <dbReference type="ARBA" id="ARBA00022679"/>
    </source>
</evidence>
<keyword evidence="5" id="KW-0472">Membrane</keyword>
<evidence type="ECO:0000256" key="5">
    <source>
        <dbReference type="SAM" id="Phobius"/>
    </source>
</evidence>
<accession>A0A0L9TPL6</accession>
<sequence length="159" mass="17849">MEKVWNGIEKSSESCDMLKTVPALALYLGFIHFNFIFILFATFFLSLSKALLVFGFLFLFVVIPVDKNSMFGRKLSKYICKHICSYFPVKLHLEDPKAFRHNRAHDTPPSAASETASTASSSKSPKCDQIGGDCVWIGGEIVIRRIFPANLRSCCSSER</sequence>
<feature type="transmembrane region" description="Helical" evidence="5">
    <location>
        <begin position="47"/>
        <end position="65"/>
    </location>
</feature>
<dbReference type="Gramene" id="KOM32104">
    <property type="protein sequence ID" value="KOM32104"/>
    <property type="gene ID" value="LR48_Vigan01g166000"/>
</dbReference>
<feature type="region of interest" description="Disordered" evidence="4">
    <location>
        <begin position="101"/>
        <end position="128"/>
    </location>
</feature>
<comment type="similarity">
    <text evidence="1">Belongs to the diacylglycerol acyltransferase family.</text>
</comment>
<protein>
    <recommendedName>
        <fullName evidence="8">Diacylglycerol O-acyltransferase</fullName>
    </recommendedName>
</protein>
<evidence type="ECO:0000256" key="4">
    <source>
        <dbReference type="SAM" id="MobiDB-lite"/>
    </source>
</evidence>
<dbReference type="STRING" id="3914.A0A0L9TPL6"/>
<evidence type="ECO:0000313" key="7">
    <source>
        <dbReference type="Proteomes" id="UP000053144"/>
    </source>
</evidence>
<gene>
    <name evidence="6" type="ORF">LR48_Vigan01g166000</name>
</gene>